<dbReference type="EMBL" id="CM034389">
    <property type="protein sequence ID" value="KAJ0182365.1"/>
    <property type="molecule type" value="Genomic_DNA"/>
</dbReference>
<gene>
    <name evidence="1" type="ORF">K1T71_001734</name>
</gene>
<protein>
    <submittedName>
        <fullName evidence="1">Uncharacterized protein</fullName>
    </submittedName>
</protein>
<evidence type="ECO:0000313" key="2">
    <source>
        <dbReference type="Proteomes" id="UP000824533"/>
    </source>
</evidence>
<evidence type="ECO:0000313" key="1">
    <source>
        <dbReference type="EMBL" id="KAJ0182365.1"/>
    </source>
</evidence>
<dbReference type="Proteomes" id="UP000824533">
    <property type="component" value="Linkage Group LG03"/>
</dbReference>
<comment type="caution">
    <text evidence="1">The sequence shown here is derived from an EMBL/GenBank/DDBJ whole genome shotgun (WGS) entry which is preliminary data.</text>
</comment>
<accession>A0ACC1DEZ9</accession>
<proteinExistence type="predicted"/>
<keyword evidence="2" id="KW-1185">Reference proteome</keyword>
<sequence>MGGVKKYFRNEFQVQMLYLEYESPVDFYVSSVQVNRSTVPLLCVRTIVFLGCLGIFLASTIMTSMSVGFGYWPIYLTHWGLVLITVTSAFALAVSIRAYFVGPIDGTFGLPWYVKAYWIFYNTSVPVALFISIFYWIMLAGLEGEEFSINPVLDVFIHAVNSILMLILLVFCRHPCRILHFIHPLIVTLIYLIFSIIYYYAGGTNPLGEVYIYPMLDWSDPGTAAVTTVLSAFVLLVMYIVVILLTLTRNALTKRCTKNSRSLSVSNAMY</sequence>
<name>A0ACC1DEZ9_9NEOP</name>
<reference evidence="1 2" key="1">
    <citation type="journal article" date="2021" name="Front. Genet.">
        <title>Chromosome-Level Genome Assembly Reveals Significant Gene Expansion in the Toll and IMD Signaling Pathways of Dendrolimus kikuchii.</title>
        <authorList>
            <person name="Zhou J."/>
            <person name="Wu P."/>
            <person name="Xiong Z."/>
            <person name="Liu N."/>
            <person name="Zhao N."/>
            <person name="Ji M."/>
            <person name="Qiu Y."/>
            <person name="Yang B."/>
        </authorList>
    </citation>
    <scope>NUCLEOTIDE SEQUENCE [LARGE SCALE GENOMIC DNA]</scope>
    <source>
        <strain evidence="1">Ann1</strain>
    </source>
</reference>
<organism evidence="1 2">
    <name type="scientific">Dendrolimus kikuchii</name>
    <dbReference type="NCBI Taxonomy" id="765133"/>
    <lineage>
        <taxon>Eukaryota</taxon>
        <taxon>Metazoa</taxon>
        <taxon>Ecdysozoa</taxon>
        <taxon>Arthropoda</taxon>
        <taxon>Hexapoda</taxon>
        <taxon>Insecta</taxon>
        <taxon>Pterygota</taxon>
        <taxon>Neoptera</taxon>
        <taxon>Endopterygota</taxon>
        <taxon>Lepidoptera</taxon>
        <taxon>Glossata</taxon>
        <taxon>Ditrysia</taxon>
        <taxon>Bombycoidea</taxon>
        <taxon>Lasiocampidae</taxon>
        <taxon>Dendrolimus</taxon>
    </lineage>
</organism>